<dbReference type="RefSeq" id="WP_210060896.1">
    <property type="nucleotide sequence ID" value="NZ_JAGGLJ010000009.1"/>
</dbReference>
<dbReference type="Gene3D" id="1.10.10.10">
    <property type="entry name" value="Winged helix-like DNA-binding domain superfamily/Winged helix DNA-binding domain"/>
    <property type="match status" value="1"/>
</dbReference>
<dbReference type="GO" id="GO:0003677">
    <property type="term" value="F:DNA binding"/>
    <property type="evidence" value="ECO:0007669"/>
    <property type="project" value="UniProtKB-KW"/>
</dbReference>
<keyword evidence="1" id="KW-0805">Transcription regulation</keyword>
<dbReference type="Pfam" id="PF00392">
    <property type="entry name" value="GntR"/>
    <property type="match status" value="1"/>
</dbReference>
<proteinExistence type="predicted"/>
<dbReference type="InterPro" id="IPR000524">
    <property type="entry name" value="Tscrpt_reg_HTH_GntR"/>
</dbReference>
<dbReference type="EMBL" id="JAGGLJ010000009">
    <property type="protein sequence ID" value="MBP2025608.1"/>
    <property type="molecule type" value="Genomic_DNA"/>
</dbReference>
<dbReference type="InterPro" id="IPR036390">
    <property type="entry name" value="WH_DNA-bd_sf"/>
</dbReference>
<dbReference type="Proteomes" id="UP001519306">
    <property type="component" value="Unassembled WGS sequence"/>
</dbReference>
<accession>A0ABS4KCU8</accession>
<sequence>MIFRDELPIYIQIMNLIKIQIVNGEFKSEDKLLSVRDLAKELKVNPNTVQRAYQELELEGLVETKRGMGTFIKEDDKILEKLKNDLAEKIVLEFLDKIKNLGFTNEEIVNIIKKEIGKEN</sequence>
<dbReference type="CDD" id="cd07377">
    <property type="entry name" value="WHTH_GntR"/>
    <property type="match status" value="1"/>
</dbReference>
<dbReference type="PROSITE" id="PS50949">
    <property type="entry name" value="HTH_GNTR"/>
    <property type="match status" value="1"/>
</dbReference>
<feature type="domain" description="HTH gntR-type" evidence="4">
    <location>
        <begin position="7"/>
        <end position="75"/>
    </location>
</feature>
<dbReference type="SUPFAM" id="SSF46785">
    <property type="entry name" value="Winged helix' DNA-binding domain"/>
    <property type="match status" value="1"/>
</dbReference>
<protein>
    <submittedName>
        <fullName evidence="5">DNA-binding transcriptional regulator YhcF (GntR family)</fullName>
    </submittedName>
</protein>
<evidence type="ECO:0000256" key="2">
    <source>
        <dbReference type="ARBA" id="ARBA00023125"/>
    </source>
</evidence>
<comment type="caution">
    <text evidence="5">The sequence shown here is derived from an EMBL/GenBank/DDBJ whole genome shotgun (WGS) entry which is preliminary data.</text>
</comment>
<gene>
    <name evidence="5" type="ORF">J2Z71_001151</name>
</gene>
<evidence type="ECO:0000259" key="4">
    <source>
        <dbReference type="PROSITE" id="PS50949"/>
    </source>
</evidence>
<keyword evidence="6" id="KW-1185">Reference proteome</keyword>
<evidence type="ECO:0000313" key="5">
    <source>
        <dbReference type="EMBL" id="MBP2025608.1"/>
    </source>
</evidence>
<dbReference type="SMART" id="SM00345">
    <property type="entry name" value="HTH_GNTR"/>
    <property type="match status" value="1"/>
</dbReference>
<keyword evidence="2 5" id="KW-0238">DNA-binding</keyword>
<name>A0ABS4KCU8_9FIRM</name>
<organism evidence="5 6">
    <name type="scientific">Peptoniphilus stercorisuis</name>
    <dbReference type="NCBI Taxonomy" id="1436965"/>
    <lineage>
        <taxon>Bacteria</taxon>
        <taxon>Bacillati</taxon>
        <taxon>Bacillota</taxon>
        <taxon>Tissierellia</taxon>
        <taxon>Tissierellales</taxon>
        <taxon>Peptoniphilaceae</taxon>
        <taxon>Peptoniphilus</taxon>
    </lineage>
</organism>
<dbReference type="PANTHER" id="PTHR38445">
    <property type="entry name" value="HTH-TYPE TRANSCRIPTIONAL REPRESSOR YTRA"/>
    <property type="match status" value="1"/>
</dbReference>
<evidence type="ECO:0000256" key="1">
    <source>
        <dbReference type="ARBA" id="ARBA00023015"/>
    </source>
</evidence>
<dbReference type="InterPro" id="IPR036388">
    <property type="entry name" value="WH-like_DNA-bd_sf"/>
</dbReference>
<reference evidence="5 6" key="1">
    <citation type="submission" date="2021-03" db="EMBL/GenBank/DDBJ databases">
        <title>Genomic Encyclopedia of Type Strains, Phase IV (KMG-IV): sequencing the most valuable type-strain genomes for metagenomic binning, comparative biology and taxonomic classification.</title>
        <authorList>
            <person name="Goeker M."/>
        </authorList>
    </citation>
    <scope>NUCLEOTIDE SEQUENCE [LARGE SCALE GENOMIC DNA]</scope>
    <source>
        <strain evidence="5 6">DSM 27563</strain>
    </source>
</reference>
<keyword evidence="3" id="KW-0804">Transcription</keyword>
<dbReference type="PANTHER" id="PTHR38445:SF6">
    <property type="entry name" value="GNTR-FAMILY TRANSCRIPTIONAL REGULATOR"/>
    <property type="match status" value="1"/>
</dbReference>
<evidence type="ECO:0000313" key="6">
    <source>
        <dbReference type="Proteomes" id="UP001519306"/>
    </source>
</evidence>
<evidence type="ECO:0000256" key="3">
    <source>
        <dbReference type="ARBA" id="ARBA00023163"/>
    </source>
</evidence>